<gene>
    <name evidence="3" type="ORF">COU28_03065</name>
</gene>
<dbReference type="InterPro" id="IPR001789">
    <property type="entry name" value="Sig_transdc_resp-reg_receiver"/>
</dbReference>
<organism evidence="3 4">
    <name type="scientific">Candidatus Magasanikbacteria bacterium CG10_big_fil_rev_8_21_14_0_10_36_16</name>
    <dbReference type="NCBI Taxonomy" id="1974645"/>
    <lineage>
        <taxon>Bacteria</taxon>
        <taxon>Candidatus Magasanikiibacteriota</taxon>
    </lineage>
</organism>
<proteinExistence type="predicted"/>
<accession>A0A2H0TY78</accession>
<dbReference type="EMBL" id="PFBU01000059">
    <property type="protein sequence ID" value="PIR78181.1"/>
    <property type="molecule type" value="Genomic_DNA"/>
</dbReference>
<dbReference type="PANTHER" id="PTHR43228:SF1">
    <property type="entry name" value="TWO-COMPONENT RESPONSE REGULATOR ARR22"/>
    <property type="match status" value="1"/>
</dbReference>
<keyword evidence="1" id="KW-0597">Phosphoprotein</keyword>
<evidence type="ECO:0000256" key="1">
    <source>
        <dbReference type="PROSITE-ProRule" id="PRU00169"/>
    </source>
</evidence>
<sequence length="77" mass="8979">MNKKLLFPFLSIFGFDVLEVYNGEEGLKIALEQQPDFILSDIKMPVMDGIQMITKIRHSGDWGKAVHILMLTQVWWR</sequence>
<dbReference type="AlphaFoldDB" id="A0A2H0TY78"/>
<reference evidence="4" key="1">
    <citation type="submission" date="2017-09" db="EMBL/GenBank/DDBJ databases">
        <title>Depth-based differentiation of microbial function through sediment-hosted aquifers and enrichment of novel symbionts in the deep terrestrial subsurface.</title>
        <authorList>
            <person name="Probst A.J."/>
            <person name="Ladd B."/>
            <person name="Jarett J.K."/>
            <person name="Geller-Mcgrath D.E."/>
            <person name="Sieber C.M.K."/>
            <person name="Emerson J.B."/>
            <person name="Anantharaman K."/>
            <person name="Thomas B.C."/>
            <person name="Malmstrom R."/>
            <person name="Stieglmeier M."/>
            <person name="Klingl A."/>
            <person name="Woyke T."/>
            <person name="Ryan C.M."/>
            <person name="Banfield J.F."/>
        </authorList>
    </citation>
    <scope>NUCLEOTIDE SEQUENCE [LARGE SCALE GENOMIC DNA]</scope>
</reference>
<dbReference type="Pfam" id="PF00072">
    <property type="entry name" value="Response_reg"/>
    <property type="match status" value="1"/>
</dbReference>
<name>A0A2H0TY78_9BACT</name>
<protein>
    <recommendedName>
        <fullName evidence="2">Response regulatory domain-containing protein</fullName>
    </recommendedName>
</protein>
<dbReference type="GO" id="GO:0000160">
    <property type="term" value="P:phosphorelay signal transduction system"/>
    <property type="evidence" value="ECO:0007669"/>
    <property type="project" value="InterPro"/>
</dbReference>
<evidence type="ECO:0000313" key="3">
    <source>
        <dbReference type="EMBL" id="PIR78181.1"/>
    </source>
</evidence>
<comment type="caution">
    <text evidence="3">The sequence shown here is derived from an EMBL/GenBank/DDBJ whole genome shotgun (WGS) entry which is preliminary data.</text>
</comment>
<feature type="domain" description="Response regulatory" evidence="2">
    <location>
        <begin position="1"/>
        <end position="77"/>
    </location>
</feature>
<evidence type="ECO:0000313" key="4">
    <source>
        <dbReference type="Proteomes" id="UP000230852"/>
    </source>
</evidence>
<dbReference type="InterPro" id="IPR052048">
    <property type="entry name" value="ST_Response_Regulator"/>
</dbReference>
<dbReference type="InterPro" id="IPR011006">
    <property type="entry name" value="CheY-like_superfamily"/>
</dbReference>
<feature type="modified residue" description="4-aspartylphosphate" evidence="1">
    <location>
        <position position="41"/>
    </location>
</feature>
<dbReference type="SUPFAM" id="SSF52172">
    <property type="entry name" value="CheY-like"/>
    <property type="match status" value="1"/>
</dbReference>
<dbReference type="Proteomes" id="UP000230852">
    <property type="component" value="Unassembled WGS sequence"/>
</dbReference>
<dbReference type="PROSITE" id="PS50110">
    <property type="entry name" value="RESPONSE_REGULATORY"/>
    <property type="match status" value="1"/>
</dbReference>
<evidence type="ECO:0000259" key="2">
    <source>
        <dbReference type="PROSITE" id="PS50110"/>
    </source>
</evidence>
<dbReference type="Gene3D" id="3.40.50.2300">
    <property type="match status" value="1"/>
</dbReference>
<dbReference type="PANTHER" id="PTHR43228">
    <property type="entry name" value="TWO-COMPONENT RESPONSE REGULATOR"/>
    <property type="match status" value="1"/>
</dbReference>